<accession>A0A2N1PRK4</accession>
<sequence>MFKLLDGENLYTEVMEKGILRARSSVAIATANVKDMHVMLEGYDRALALPRIFEELVGRRIEVKLLHGAIPSQAFLEDLSSSVTLRNTALFDMRRCIRVHMKAVIIDNRKLYMGSANLTGAGLGMKSAGRRNFEVGILTDSIDMVDKVADIFYSIWEGVNCGTCGRRDVCVAPLETPFD</sequence>
<name>A0A2N1PRK4_9BACT</name>
<dbReference type="CDD" id="cd00138">
    <property type="entry name" value="PLDc_SF"/>
    <property type="match status" value="1"/>
</dbReference>
<evidence type="ECO:0000313" key="2">
    <source>
        <dbReference type="EMBL" id="PKK90957.1"/>
    </source>
</evidence>
<dbReference type="InterPro" id="IPR025202">
    <property type="entry name" value="PLD-like_dom"/>
</dbReference>
<feature type="domain" description="PLD phosphodiesterase" evidence="1">
    <location>
        <begin position="100"/>
        <end position="122"/>
    </location>
</feature>
<dbReference type="GO" id="GO:0003824">
    <property type="term" value="F:catalytic activity"/>
    <property type="evidence" value="ECO:0007669"/>
    <property type="project" value="InterPro"/>
</dbReference>
<reference evidence="2 3" key="1">
    <citation type="journal article" date="2017" name="ISME J.">
        <title>Potential for microbial H2 and metal transformations associated with novel bacteria and archaea in deep terrestrial subsurface sediments.</title>
        <authorList>
            <person name="Hernsdorf A.W."/>
            <person name="Amano Y."/>
            <person name="Miyakawa K."/>
            <person name="Ise K."/>
            <person name="Suzuki Y."/>
            <person name="Anantharaman K."/>
            <person name="Probst A."/>
            <person name="Burstein D."/>
            <person name="Thomas B.C."/>
            <person name="Banfield J.F."/>
        </authorList>
    </citation>
    <scope>NUCLEOTIDE SEQUENCE [LARGE SCALE GENOMIC DNA]</scope>
    <source>
        <strain evidence="2">HGW-Wallbacteria-1</strain>
    </source>
</reference>
<dbReference type="AlphaFoldDB" id="A0A2N1PRK4"/>
<dbReference type="GO" id="GO:0006793">
    <property type="term" value="P:phosphorus metabolic process"/>
    <property type="evidence" value="ECO:0007669"/>
    <property type="project" value="UniProtKB-ARBA"/>
</dbReference>
<dbReference type="Proteomes" id="UP000233256">
    <property type="component" value="Unassembled WGS sequence"/>
</dbReference>
<comment type="caution">
    <text evidence="2">The sequence shown here is derived from an EMBL/GenBank/DDBJ whole genome shotgun (WGS) entry which is preliminary data.</text>
</comment>
<dbReference type="PROSITE" id="PS50035">
    <property type="entry name" value="PLD"/>
    <property type="match status" value="1"/>
</dbReference>
<dbReference type="EMBL" id="PGXC01000003">
    <property type="protein sequence ID" value="PKK90957.1"/>
    <property type="molecule type" value="Genomic_DNA"/>
</dbReference>
<proteinExistence type="predicted"/>
<protein>
    <submittedName>
        <fullName evidence="2">Phospholipase</fullName>
    </submittedName>
</protein>
<dbReference type="SUPFAM" id="SSF56024">
    <property type="entry name" value="Phospholipase D/nuclease"/>
    <property type="match status" value="1"/>
</dbReference>
<evidence type="ECO:0000259" key="1">
    <source>
        <dbReference type="PROSITE" id="PS50035"/>
    </source>
</evidence>
<gene>
    <name evidence="2" type="ORF">CVV64_04085</name>
</gene>
<organism evidence="2 3">
    <name type="scientific">Candidatus Wallbacteria bacterium HGW-Wallbacteria-1</name>
    <dbReference type="NCBI Taxonomy" id="2013854"/>
    <lineage>
        <taxon>Bacteria</taxon>
        <taxon>Candidatus Walliibacteriota</taxon>
    </lineage>
</organism>
<evidence type="ECO:0000313" key="3">
    <source>
        <dbReference type="Proteomes" id="UP000233256"/>
    </source>
</evidence>
<dbReference type="Pfam" id="PF13091">
    <property type="entry name" value="PLDc_2"/>
    <property type="match status" value="1"/>
</dbReference>
<dbReference type="InterPro" id="IPR001736">
    <property type="entry name" value="PLipase_D/transphosphatidylase"/>
</dbReference>
<dbReference type="Gene3D" id="3.30.870.10">
    <property type="entry name" value="Endonuclease Chain A"/>
    <property type="match status" value="1"/>
</dbReference>